<dbReference type="Proteomes" id="UP001500822">
    <property type="component" value="Unassembled WGS sequence"/>
</dbReference>
<dbReference type="Pfam" id="PF23976">
    <property type="entry name" value="DUF7302"/>
    <property type="match status" value="1"/>
</dbReference>
<dbReference type="InterPro" id="IPR055726">
    <property type="entry name" value="DUF7302"/>
</dbReference>
<protein>
    <recommendedName>
        <fullName evidence="4">Head-to-tail connector protein</fullName>
    </recommendedName>
</protein>
<proteinExistence type="predicted"/>
<feature type="compositionally biased region" description="Acidic residues" evidence="1">
    <location>
        <begin position="45"/>
        <end position="57"/>
    </location>
</feature>
<dbReference type="EMBL" id="BAABIE010000016">
    <property type="protein sequence ID" value="GAA4756113.1"/>
    <property type="molecule type" value="Genomic_DNA"/>
</dbReference>
<dbReference type="RefSeq" id="WP_345314108.1">
    <property type="nucleotide sequence ID" value="NZ_BAABIE010000016.1"/>
</dbReference>
<evidence type="ECO:0000256" key="1">
    <source>
        <dbReference type="SAM" id="MobiDB-lite"/>
    </source>
</evidence>
<gene>
    <name evidence="2" type="ORF">GCM10023217_29970</name>
</gene>
<evidence type="ECO:0008006" key="4">
    <source>
        <dbReference type="Google" id="ProtNLM"/>
    </source>
</evidence>
<accession>A0ABP8ZH00</accession>
<reference evidence="3" key="1">
    <citation type="journal article" date="2019" name="Int. J. Syst. Evol. Microbiol.">
        <title>The Global Catalogue of Microorganisms (GCM) 10K type strain sequencing project: providing services to taxonomists for standard genome sequencing and annotation.</title>
        <authorList>
            <consortium name="The Broad Institute Genomics Platform"/>
            <consortium name="The Broad Institute Genome Sequencing Center for Infectious Disease"/>
            <person name="Wu L."/>
            <person name="Ma J."/>
        </authorList>
    </citation>
    <scope>NUCLEOTIDE SEQUENCE [LARGE SCALE GENOMIC DNA]</scope>
    <source>
        <strain evidence="3">JCM 18077</strain>
    </source>
</reference>
<evidence type="ECO:0000313" key="3">
    <source>
        <dbReference type="Proteomes" id="UP001500822"/>
    </source>
</evidence>
<feature type="region of interest" description="Disordered" evidence="1">
    <location>
        <begin position="27"/>
        <end position="57"/>
    </location>
</feature>
<name>A0ABP8ZH00_9ACTN</name>
<organism evidence="2 3">
    <name type="scientific">Gordonia alkaliphila</name>
    <dbReference type="NCBI Taxonomy" id="1053547"/>
    <lineage>
        <taxon>Bacteria</taxon>
        <taxon>Bacillati</taxon>
        <taxon>Actinomycetota</taxon>
        <taxon>Actinomycetes</taxon>
        <taxon>Mycobacteriales</taxon>
        <taxon>Gordoniaceae</taxon>
        <taxon>Gordonia</taxon>
    </lineage>
</organism>
<evidence type="ECO:0000313" key="2">
    <source>
        <dbReference type="EMBL" id="GAA4756113.1"/>
    </source>
</evidence>
<comment type="caution">
    <text evidence="2">The sequence shown here is derived from an EMBL/GenBank/DDBJ whole genome shotgun (WGS) entry which is preliminary data.</text>
</comment>
<sequence length="57" mass="5953">MKIYRNGAEADVPDEVAAKLVGEGWTKGKPRKAASKAAVKAPADVADDPDGDPSEEE</sequence>
<keyword evidence="3" id="KW-1185">Reference proteome</keyword>
<feature type="compositionally biased region" description="Low complexity" evidence="1">
    <location>
        <begin position="35"/>
        <end position="44"/>
    </location>
</feature>